<accession>A0AAV7L499</accession>
<dbReference type="Proteomes" id="UP001066276">
    <property type="component" value="Chromosome 12"/>
</dbReference>
<evidence type="ECO:0000256" key="1">
    <source>
        <dbReference type="SAM" id="MobiDB-lite"/>
    </source>
</evidence>
<dbReference type="EMBL" id="JANPWB010000016">
    <property type="protein sequence ID" value="KAJ1086506.1"/>
    <property type="molecule type" value="Genomic_DNA"/>
</dbReference>
<feature type="region of interest" description="Disordered" evidence="1">
    <location>
        <begin position="45"/>
        <end position="86"/>
    </location>
</feature>
<gene>
    <name evidence="2" type="ORF">NDU88_006622</name>
</gene>
<evidence type="ECO:0000313" key="2">
    <source>
        <dbReference type="EMBL" id="KAJ1086506.1"/>
    </source>
</evidence>
<sequence length="111" mass="12700">MTKFGRGRHFLDAATRLALMMTRPKNGLNGRASYLCFRAKMTHGREAEPENDTQPDLRKKCTPGRNIPLLEPEPHMPEEEEVEDAGLQHEGELQNTAAGIRRRQQIVNKFF</sequence>
<comment type="caution">
    <text evidence="2">The sequence shown here is derived from an EMBL/GenBank/DDBJ whole genome shotgun (WGS) entry which is preliminary data.</text>
</comment>
<evidence type="ECO:0000313" key="3">
    <source>
        <dbReference type="Proteomes" id="UP001066276"/>
    </source>
</evidence>
<organism evidence="2 3">
    <name type="scientific">Pleurodeles waltl</name>
    <name type="common">Iberian ribbed newt</name>
    <dbReference type="NCBI Taxonomy" id="8319"/>
    <lineage>
        <taxon>Eukaryota</taxon>
        <taxon>Metazoa</taxon>
        <taxon>Chordata</taxon>
        <taxon>Craniata</taxon>
        <taxon>Vertebrata</taxon>
        <taxon>Euteleostomi</taxon>
        <taxon>Amphibia</taxon>
        <taxon>Batrachia</taxon>
        <taxon>Caudata</taxon>
        <taxon>Salamandroidea</taxon>
        <taxon>Salamandridae</taxon>
        <taxon>Pleurodelinae</taxon>
        <taxon>Pleurodeles</taxon>
    </lineage>
</organism>
<protein>
    <submittedName>
        <fullName evidence="2">Uncharacterized protein</fullName>
    </submittedName>
</protein>
<dbReference type="AlphaFoldDB" id="A0AAV7L499"/>
<proteinExistence type="predicted"/>
<reference evidence="2" key="1">
    <citation type="journal article" date="2022" name="bioRxiv">
        <title>Sequencing and chromosome-scale assembly of the giantPleurodeles waltlgenome.</title>
        <authorList>
            <person name="Brown T."/>
            <person name="Elewa A."/>
            <person name="Iarovenko S."/>
            <person name="Subramanian E."/>
            <person name="Araus A.J."/>
            <person name="Petzold A."/>
            <person name="Susuki M."/>
            <person name="Suzuki K.-i.T."/>
            <person name="Hayashi T."/>
            <person name="Toyoda A."/>
            <person name="Oliveira C."/>
            <person name="Osipova E."/>
            <person name="Leigh N.D."/>
            <person name="Simon A."/>
            <person name="Yun M.H."/>
        </authorList>
    </citation>
    <scope>NUCLEOTIDE SEQUENCE</scope>
    <source>
        <strain evidence="2">20211129_DDA</strain>
        <tissue evidence="2">Liver</tissue>
    </source>
</reference>
<name>A0AAV7L499_PLEWA</name>
<keyword evidence="3" id="KW-1185">Reference proteome</keyword>